<dbReference type="EMBL" id="LXWW01000008">
    <property type="protein sequence ID" value="OAO18072.1"/>
    <property type="molecule type" value="Genomic_DNA"/>
</dbReference>
<evidence type="ECO:0000256" key="2">
    <source>
        <dbReference type="SAM" id="SignalP"/>
    </source>
</evidence>
<reference evidence="3 4" key="1">
    <citation type="submission" date="2016-05" db="EMBL/GenBank/DDBJ databases">
        <title>Nuclear genome of Blastocystis sp. subtype 1 NandII.</title>
        <authorList>
            <person name="Gentekaki E."/>
            <person name="Curtis B."/>
            <person name="Stairs C."/>
            <person name="Eme L."/>
            <person name="Herman E."/>
            <person name="Klimes V."/>
            <person name="Arias M.C."/>
            <person name="Elias M."/>
            <person name="Hilliou F."/>
            <person name="Klute M."/>
            <person name="Malik S.-B."/>
            <person name="Pightling A."/>
            <person name="Rachubinski R."/>
            <person name="Salas D."/>
            <person name="Schlacht A."/>
            <person name="Suga H."/>
            <person name="Archibald J."/>
            <person name="Ball S.G."/>
            <person name="Clark G."/>
            <person name="Dacks J."/>
            <person name="Van Der Giezen M."/>
            <person name="Tsaousis A."/>
            <person name="Roger A."/>
        </authorList>
    </citation>
    <scope>NUCLEOTIDE SEQUENCE [LARGE SCALE GENOMIC DNA]</scope>
    <source>
        <strain evidence="4">ATCC 50177 / NandII</strain>
    </source>
</reference>
<organism evidence="3 4">
    <name type="scientific">Blastocystis sp. subtype 1 (strain ATCC 50177 / NandII)</name>
    <dbReference type="NCBI Taxonomy" id="478820"/>
    <lineage>
        <taxon>Eukaryota</taxon>
        <taxon>Sar</taxon>
        <taxon>Stramenopiles</taxon>
        <taxon>Bigyra</taxon>
        <taxon>Opalozoa</taxon>
        <taxon>Opalinata</taxon>
        <taxon>Blastocystidae</taxon>
        <taxon>Blastocystis</taxon>
    </lineage>
</organism>
<feature type="transmembrane region" description="Helical" evidence="1">
    <location>
        <begin position="12"/>
        <end position="31"/>
    </location>
</feature>
<dbReference type="AlphaFoldDB" id="A0A196SPG5"/>
<feature type="chain" id="PRO_5008274742" description="Man1/Src1 C-terminal domain-containing protein" evidence="2">
    <location>
        <begin position="21"/>
        <end position="345"/>
    </location>
</feature>
<sequence>MNNTPLYLNTSLFVAITVLSFTFLLTPLPYCDDTITSNCRKCPKKGKCHGLTVICPIGYTSNGEECVRSSSTQSKMDRMQTEIHSILRERTGAYMCANYTGDHAEIPFVSRTELEGALGLNATDSSDSAVADYSAFVDVLSSLSCFKWNATSLEELREGHSRLVPAVCGPRENKAYTAVDEEYFFDKEDPIFSRRCRVWMYVDAHKDSLRRYTRYFVVSVCIVATVAGLFVCVDELWEMKTEISNMLIDTQSAEGMEVAKIRKQIVHSGNRRLLARLLWSTIAKAMEGSKTVLVMGKCEGTEKKKYWKWCGESSTVRPCSRRPYLKKDVDVKDCSNTVEFYARTH</sequence>
<dbReference type="Proteomes" id="UP000078348">
    <property type="component" value="Unassembled WGS sequence"/>
</dbReference>
<name>A0A196SPG5_BLAHN</name>
<evidence type="ECO:0000313" key="3">
    <source>
        <dbReference type="EMBL" id="OAO18072.1"/>
    </source>
</evidence>
<comment type="caution">
    <text evidence="3">The sequence shown here is derived from an EMBL/GenBank/DDBJ whole genome shotgun (WGS) entry which is preliminary data.</text>
</comment>
<evidence type="ECO:0000313" key="4">
    <source>
        <dbReference type="Proteomes" id="UP000078348"/>
    </source>
</evidence>
<evidence type="ECO:0008006" key="5">
    <source>
        <dbReference type="Google" id="ProtNLM"/>
    </source>
</evidence>
<protein>
    <recommendedName>
        <fullName evidence="5">Man1/Src1 C-terminal domain-containing protein</fullName>
    </recommendedName>
</protein>
<keyword evidence="1" id="KW-1133">Transmembrane helix</keyword>
<keyword evidence="1" id="KW-0812">Transmembrane</keyword>
<evidence type="ECO:0000256" key="1">
    <source>
        <dbReference type="SAM" id="Phobius"/>
    </source>
</evidence>
<feature type="transmembrane region" description="Helical" evidence="1">
    <location>
        <begin position="215"/>
        <end position="237"/>
    </location>
</feature>
<keyword evidence="4" id="KW-1185">Reference proteome</keyword>
<gene>
    <name evidence="3" type="ORF">AV274_0173</name>
</gene>
<keyword evidence="2" id="KW-0732">Signal</keyword>
<proteinExistence type="predicted"/>
<keyword evidence="1" id="KW-0472">Membrane</keyword>
<accession>A0A196SPG5</accession>
<feature type="signal peptide" evidence="2">
    <location>
        <begin position="1"/>
        <end position="20"/>
    </location>
</feature>